<keyword evidence="2" id="KW-1133">Transmembrane helix</keyword>
<dbReference type="EMBL" id="WTYQ01000006">
    <property type="protein sequence ID" value="MXP27026.1"/>
    <property type="molecule type" value="Genomic_DNA"/>
</dbReference>
<accession>A0A845AEQ1</accession>
<feature type="transmembrane region" description="Helical" evidence="2">
    <location>
        <begin position="339"/>
        <end position="361"/>
    </location>
</feature>
<comment type="caution">
    <text evidence="3">The sequence shown here is derived from an EMBL/GenBank/DDBJ whole genome shotgun (WGS) entry which is preliminary data.</text>
</comment>
<evidence type="ECO:0000256" key="2">
    <source>
        <dbReference type="SAM" id="Phobius"/>
    </source>
</evidence>
<dbReference type="InterPro" id="IPR005625">
    <property type="entry name" value="PepSY-ass_TM"/>
</dbReference>
<evidence type="ECO:0000313" key="4">
    <source>
        <dbReference type="Proteomes" id="UP000460561"/>
    </source>
</evidence>
<sequence length="535" mass="59297">MAKTFRQSQAFLHTWSGLLLGWVLFLVFITGTMAFYREGLNRWMHPEMARIEQPLQVLDRTQHFLEEKAPDAKIWYLDVPDTHSAGSTVYWQPSGDSPRSSLRDNTALVGATGDPMHPRESRGGEFFYRFHFDLHYMPVIWARLIVGLAAMMMLVAICSGIVTHKKIFKDFFSLRRKKGQRSWLDGHNATAVLALPFHLMITYTGLVTLMALLMPWAVVANYDNQAEIQNQLFPDAPAVEASGVRTPMLPLSTLVEKAEAQLNMSIGSIQVSNPGDENARVLLTGSPKSMLDTRPPRIAFDGVSGKEVWRSPEQGAAMLTAGVMVGLHAGRFSGETLRMLYFLAGVAGTLMVASGLVMWTVKRREKLPDPTRPHFGFRLVERLNVATIGGFSLGIVAMFWANRLLPDVMADRAAWEINWLFITWGLSAVLTLPFKPKWGWVALFALTGVGLVALPFYNILAGMHGLNETLADGDGVLAGIDIALIIFGLASCALARSIARHQPQQRRKARAMRDIAPEPANTKPIPQMPVPEPAE</sequence>
<evidence type="ECO:0000313" key="3">
    <source>
        <dbReference type="EMBL" id="MXP27026.1"/>
    </source>
</evidence>
<reference evidence="3 4" key="1">
    <citation type="submission" date="2019-12" db="EMBL/GenBank/DDBJ databases">
        <title>Genomic-based taxomic classification of the family Erythrobacteraceae.</title>
        <authorList>
            <person name="Xu L."/>
        </authorList>
    </citation>
    <scope>NUCLEOTIDE SEQUENCE [LARGE SCALE GENOMIC DNA]</scope>
    <source>
        <strain evidence="3 4">DSM 18604</strain>
    </source>
</reference>
<keyword evidence="4" id="KW-1185">Reference proteome</keyword>
<dbReference type="RefSeq" id="WP_160740246.1">
    <property type="nucleotide sequence ID" value="NZ_WTYQ01000006.1"/>
</dbReference>
<feature type="transmembrane region" description="Helical" evidence="2">
    <location>
        <begin position="12"/>
        <end position="36"/>
    </location>
</feature>
<feature type="transmembrane region" description="Helical" evidence="2">
    <location>
        <begin position="183"/>
        <end position="206"/>
    </location>
</feature>
<feature type="region of interest" description="Disordered" evidence="1">
    <location>
        <begin position="504"/>
        <end position="535"/>
    </location>
</feature>
<feature type="transmembrane region" description="Helical" evidence="2">
    <location>
        <begin position="413"/>
        <end position="432"/>
    </location>
</feature>
<dbReference type="AlphaFoldDB" id="A0A845AEQ1"/>
<organism evidence="3 4">
    <name type="scientific">Altericroceibacterium indicum</name>
    <dbReference type="NCBI Taxonomy" id="374177"/>
    <lineage>
        <taxon>Bacteria</taxon>
        <taxon>Pseudomonadati</taxon>
        <taxon>Pseudomonadota</taxon>
        <taxon>Alphaproteobacteria</taxon>
        <taxon>Sphingomonadales</taxon>
        <taxon>Erythrobacteraceae</taxon>
        <taxon>Altericroceibacterium</taxon>
    </lineage>
</organism>
<dbReference type="Pfam" id="PF03929">
    <property type="entry name" value="PepSY_TM"/>
    <property type="match status" value="1"/>
</dbReference>
<feature type="compositionally biased region" description="Pro residues" evidence="1">
    <location>
        <begin position="526"/>
        <end position="535"/>
    </location>
</feature>
<dbReference type="PANTHER" id="PTHR34219">
    <property type="entry name" value="IRON-REGULATED INNER MEMBRANE PROTEIN-RELATED"/>
    <property type="match status" value="1"/>
</dbReference>
<name>A0A845AEQ1_9SPHN</name>
<feature type="transmembrane region" description="Helical" evidence="2">
    <location>
        <begin position="477"/>
        <end position="499"/>
    </location>
</feature>
<gene>
    <name evidence="3" type="ORF">GRI39_13415</name>
</gene>
<feature type="transmembrane region" description="Helical" evidence="2">
    <location>
        <begin position="382"/>
        <end position="401"/>
    </location>
</feature>
<dbReference type="OrthoDB" id="9776609at2"/>
<feature type="transmembrane region" description="Helical" evidence="2">
    <location>
        <begin position="140"/>
        <end position="162"/>
    </location>
</feature>
<keyword evidence="2" id="KW-0812">Transmembrane</keyword>
<proteinExistence type="predicted"/>
<keyword evidence="2" id="KW-0472">Membrane</keyword>
<protein>
    <submittedName>
        <fullName evidence="3">PepSY domain-containing protein</fullName>
    </submittedName>
</protein>
<feature type="transmembrane region" description="Helical" evidence="2">
    <location>
        <begin position="439"/>
        <end position="457"/>
    </location>
</feature>
<dbReference type="PANTHER" id="PTHR34219:SF4">
    <property type="entry name" value="PEPSY DOMAIN-CONTAINING PROTEIN"/>
    <property type="match status" value="1"/>
</dbReference>
<dbReference type="Proteomes" id="UP000460561">
    <property type="component" value="Unassembled WGS sequence"/>
</dbReference>
<evidence type="ECO:0000256" key="1">
    <source>
        <dbReference type="SAM" id="MobiDB-lite"/>
    </source>
</evidence>